<dbReference type="PRINTS" id="PR00364">
    <property type="entry name" value="DISEASERSIST"/>
</dbReference>
<dbReference type="Gene3D" id="3.80.10.10">
    <property type="entry name" value="Ribonuclease Inhibitor"/>
    <property type="match status" value="1"/>
</dbReference>
<evidence type="ECO:0000256" key="2">
    <source>
        <dbReference type="ARBA" id="ARBA00004496"/>
    </source>
</evidence>
<dbReference type="Gene3D" id="1.20.5.4130">
    <property type="match status" value="1"/>
</dbReference>
<dbReference type="SUPFAM" id="SSF52058">
    <property type="entry name" value="L domain-like"/>
    <property type="match status" value="1"/>
</dbReference>
<dbReference type="SUPFAM" id="SSF52540">
    <property type="entry name" value="P-loop containing nucleoside triphosphate hydrolases"/>
    <property type="match status" value="1"/>
</dbReference>
<dbReference type="InterPro" id="IPR055414">
    <property type="entry name" value="LRR_R13L4/SHOC2-like"/>
</dbReference>
<evidence type="ECO:0000256" key="4">
    <source>
        <dbReference type="ARBA" id="ARBA00022490"/>
    </source>
</evidence>
<comment type="subcellular location">
    <subcellularLocation>
        <location evidence="2">Cytoplasm</location>
    </subcellularLocation>
</comment>
<dbReference type="InterPro" id="IPR044974">
    <property type="entry name" value="Disease_R_plants"/>
</dbReference>
<keyword evidence="10" id="KW-0067">ATP-binding</keyword>
<dbReference type="InterPro" id="IPR002182">
    <property type="entry name" value="NB-ARC"/>
</dbReference>
<dbReference type="GO" id="GO:0009626">
    <property type="term" value="P:plant-type hypersensitive response"/>
    <property type="evidence" value="ECO:0007669"/>
    <property type="project" value="UniProtKB-KW"/>
</dbReference>
<dbReference type="InterPro" id="IPR042197">
    <property type="entry name" value="Apaf_helical"/>
</dbReference>
<protein>
    <submittedName>
        <fullName evidence="14">Apoptotic ATPase</fullName>
    </submittedName>
</protein>
<dbReference type="EMBL" id="NKXS01007589">
    <property type="protein sequence ID" value="PIM99451.1"/>
    <property type="molecule type" value="Genomic_DNA"/>
</dbReference>
<evidence type="ECO:0000259" key="13">
    <source>
        <dbReference type="Pfam" id="PF23598"/>
    </source>
</evidence>
<evidence type="ECO:0000256" key="3">
    <source>
        <dbReference type="ARBA" id="ARBA00008894"/>
    </source>
</evidence>
<dbReference type="Proteomes" id="UP000231279">
    <property type="component" value="Unassembled WGS sequence"/>
</dbReference>
<dbReference type="Pfam" id="PF23559">
    <property type="entry name" value="WHD_DRP"/>
    <property type="match status" value="1"/>
</dbReference>
<keyword evidence="6" id="KW-0381">Hypersensitive response</keyword>
<dbReference type="GO" id="GO:0005737">
    <property type="term" value="C:cytoplasm"/>
    <property type="evidence" value="ECO:0007669"/>
    <property type="project" value="UniProtKB-SubCell"/>
</dbReference>
<organism evidence="14 15">
    <name type="scientific">Handroanthus impetiginosus</name>
    <dbReference type="NCBI Taxonomy" id="429701"/>
    <lineage>
        <taxon>Eukaryota</taxon>
        <taxon>Viridiplantae</taxon>
        <taxon>Streptophyta</taxon>
        <taxon>Embryophyta</taxon>
        <taxon>Tracheophyta</taxon>
        <taxon>Spermatophyta</taxon>
        <taxon>Magnoliopsida</taxon>
        <taxon>eudicotyledons</taxon>
        <taxon>Gunneridae</taxon>
        <taxon>Pentapetalae</taxon>
        <taxon>asterids</taxon>
        <taxon>lamiids</taxon>
        <taxon>Lamiales</taxon>
        <taxon>Bignoniaceae</taxon>
        <taxon>Crescentiina</taxon>
        <taxon>Tabebuia alliance</taxon>
        <taxon>Handroanthus</taxon>
    </lineage>
</organism>
<dbReference type="STRING" id="429701.A0A2G9G2M6"/>
<evidence type="ECO:0000259" key="11">
    <source>
        <dbReference type="Pfam" id="PF00931"/>
    </source>
</evidence>
<keyword evidence="15" id="KW-1185">Reference proteome</keyword>
<dbReference type="OrthoDB" id="911330at2759"/>
<evidence type="ECO:0000256" key="6">
    <source>
        <dbReference type="ARBA" id="ARBA00022667"/>
    </source>
</evidence>
<feature type="domain" description="Disease resistance R13L4/SHOC-2-like LRR" evidence="13">
    <location>
        <begin position="548"/>
        <end position="795"/>
    </location>
</feature>
<comment type="similarity">
    <text evidence="3">Belongs to the disease resistance NB-LRR family.</text>
</comment>
<dbReference type="InterPro" id="IPR027417">
    <property type="entry name" value="P-loop_NTPase"/>
</dbReference>
<evidence type="ECO:0000256" key="10">
    <source>
        <dbReference type="ARBA" id="ARBA00022840"/>
    </source>
</evidence>
<evidence type="ECO:0000313" key="14">
    <source>
        <dbReference type="EMBL" id="PIM99451.1"/>
    </source>
</evidence>
<sequence length="878" mass="101358">MAYYAALISLEQTIQRLLNSSQISILSSSREILESVCKKVRSFDELVLQRNEKIIISHSSNERVTSLKGQIRDAAYKLEDVIESHALAQFESLANEVFLDFEEVKQEINSFIETMEAIKKTMMEEFRKPLPEEEEDDDVPLKFDSGGNNSKMVGLLDQFIDIKNSLLRGSGKISRARDSVSIVGMAGIGKTALAMKLFEDPEISSRFDCRAFVTIGQKFQLRKVMLSIVAQINHDHIDEIRMKEDKKLAEYILTSLRGKRCLIVLDDVWNREVAEYIRELLRGVVLLTTRLREVAQCTFLRTMRFMNKEESWDLLCEKVFGEGHLCPLRLEKYGKKIAENCEGLPLTIITVASILCKEEKTVEYWKKVARKENSVFTDAYDQMWEVLIKSYNYLPQRLKPFFLYIGVFPESCEIPVSTLTKLWHAEGFLNLCSSSGFEKFAKVCLYNLASASIVLKKQLSSRWSGFAKTCKLHSVYWYLCVTEAGKEKFMHVTNRYPSSFTEVIENQRRLCIHNNVLFSIKKAHNSMESISMVHSLLCTGPHHQYPVPICFGFKLLRVLDALTIRFYKFPIEVLKLVQLRYLALKYSGKVPGSVSSLWNLEHLIIFRHLSINKSSKDSSYLPIEIWNMKALRHIQVTGSNLPDPCTAFLPNLLTLSNMSANNCSKEILERTPNLTRLGIQIELTPDVVEPICYFDHLSHLRCLESFKCVVVNPKPRSQVFAPIMTFPSNLEKLSLSGLGYPWKYMTTIGKLPKLKVLKLRCYAFQGPVWEVSETEFQRLEYLLLEDTDLVQWTFDKDRHLAWSVKDPVCFSWLDRLIISHCYKLKEIPLRLGSHFYLRLMKLDDCPSLRASYVETLRNHYRTAHIDVYSSLHAEKKKL</sequence>
<evidence type="ECO:0000256" key="8">
    <source>
        <dbReference type="ARBA" id="ARBA00022741"/>
    </source>
</evidence>
<evidence type="ECO:0000256" key="1">
    <source>
        <dbReference type="ARBA" id="ARBA00002074"/>
    </source>
</evidence>
<feature type="domain" description="NB-ARC" evidence="11">
    <location>
        <begin position="177"/>
        <end position="321"/>
    </location>
</feature>
<dbReference type="PANTHER" id="PTHR23155">
    <property type="entry name" value="DISEASE RESISTANCE PROTEIN RP"/>
    <property type="match status" value="1"/>
</dbReference>
<keyword evidence="8" id="KW-0547">Nucleotide-binding</keyword>
<name>A0A2G9G2M6_9LAMI</name>
<dbReference type="Gene3D" id="3.40.50.300">
    <property type="entry name" value="P-loop containing nucleotide triphosphate hydrolases"/>
    <property type="match status" value="1"/>
</dbReference>
<dbReference type="PANTHER" id="PTHR23155:SF1152">
    <property type="entry name" value="AAA+ ATPASE DOMAIN-CONTAINING PROTEIN"/>
    <property type="match status" value="1"/>
</dbReference>
<dbReference type="GO" id="GO:0043531">
    <property type="term" value="F:ADP binding"/>
    <property type="evidence" value="ECO:0007669"/>
    <property type="project" value="InterPro"/>
</dbReference>
<evidence type="ECO:0000259" key="12">
    <source>
        <dbReference type="Pfam" id="PF23559"/>
    </source>
</evidence>
<dbReference type="Pfam" id="PF00931">
    <property type="entry name" value="NB-ARC"/>
    <property type="match status" value="1"/>
</dbReference>
<keyword evidence="9" id="KW-0611">Plant defense</keyword>
<dbReference type="InterPro" id="IPR032675">
    <property type="entry name" value="LRR_dom_sf"/>
</dbReference>
<evidence type="ECO:0000256" key="5">
    <source>
        <dbReference type="ARBA" id="ARBA00022614"/>
    </source>
</evidence>
<dbReference type="Pfam" id="PF23598">
    <property type="entry name" value="LRR_14"/>
    <property type="match status" value="1"/>
</dbReference>
<dbReference type="Gene3D" id="1.10.10.10">
    <property type="entry name" value="Winged helix-like DNA-binding domain superfamily/Winged helix DNA-binding domain"/>
    <property type="match status" value="1"/>
</dbReference>
<evidence type="ECO:0000256" key="9">
    <source>
        <dbReference type="ARBA" id="ARBA00022821"/>
    </source>
</evidence>
<reference evidence="15" key="1">
    <citation type="journal article" date="2018" name="Gigascience">
        <title>Genome assembly of the Pink Ipe (Handroanthus impetiginosus, Bignoniaceae), a highly valued, ecologically keystone Neotropical timber forest tree.</title>
        <authorList>
            <person name="Silva-Junior O.B."/>
            <person name="Grattapaglia D."/>
            <person name="Novaes E."/>
            <person name="Collevatti R.G."/>
        </authorList>
    </citation>
    <scope>NUCLEOTIDE SEQUENCE [LARGE SCALE GENOMIC DNA]</scope>
    <source>
        <strain evidence="15">cv. UFG-1</strain>
    </source>
</reference>
<keyword evidence="5" id="KW-0433">Leucine-rich repeat</keyword>
<dbReference type="AlphaFoldDB" id="A0A2G9G2M6"/>
<keyword evidence="4" id="KW-0963">Cytoplasm</keyword>
<dbReference type="Gene3D" id="1.10.8.430">
    <property type="entry name" value="Helical domain of apoptotic protease-activating factors"/>
    <property type="match status" value="1"/>
</dbReference>
<evidence type="ECO:0000256" key="7">
    <source>
        <dbReference type="ARBA" id="ARBA00022737"/>
    </source>
</evidence>
<accession>A0A2G9G2M6</accession>
<comment type="function">
    <text evidence="1">Confers resistance to late blight (Phytophthora infestans) races carrying the avirulence gene Avr1. Resistance proteins guard the plant against pathogens that contain an appropriate avirulence protein via an indirect interaction with this avirulence protein. That triggers a defense system including the hypersensitive response, which restricts the pathogen growth.</text>
</comment>
<gene>
    <name evidence="14" type="ORF">CDL12_28056</name>
</gene>
<proteinExistence type="inferred from homology"/>
<dbReference type="InterPro" id="IPR036388">
    <property type="entry name" value="WH-like_DNA-bd_sf"/>
</dbReference>
<evidence type="ECO:0000313" key="15">
    <source>
        <dbReference type="Proteomes" id="UP000231279"/>
    </source>
</evidence>
<dbReference type="InterPro" id="IPR058922">
    <property type="entry name" value="WHD_DRP"/>
</dbReference>
<keyword evidence="7" id="KW-0677">Repeat</keyword>
<comment type="caution">
    <text evidence="14">The sequence shown here is derived from an EMBL/GenBank/DDBJ whole genome shotgun (WGS) entry which is preliminary data.</text>
</comment>
<feature type="domain" description="Disease resistance protein winged helix" evidence="12">
    <location>
        <begin position="407"/>
        <end position="475"/>
    </location>
</feature>